<feature type="transmembrane region" description="Helical" evidence="9">
    <location>
        <begin position="12"/>
        <end position="31"/>
    </location>
</feature>
<dbReference type="SMART" id="SM00387">
    <property type="entry name" value="HATPase_c"/>
    <property type="match status" value="1"/>
</dbReference>
<dbReference type="InterPro" id="IPR050351">
    <property type="entry name" value="BphY/WalK/GraS-like"/>
</dbReference>
<dbReference type="InterPro" id="IPR004358">
    <property type="entry name" value="Sig_transdc_His_kin-like_C"/>
</dbReference>
<protein>
    <recommendedName>
        <fullName evidence="2">histidine kinase</fullName>
        <ecNumber evidence="2">2.7.13.3</ecNumber>
    </recommendedName>
</protein>
<comment type="catalytic activity">
    <reaction evidence="1">
        <text>ATP + protein L-histidine = ADP + protein N-phospho-L-histidine.</text>
        <dbReference type="EC" id="2.7.13.3"/>
    </reaction>
</comment>
<dbReference type="PROSITE" id="PS50109">
    <property type="entry name" value="HIS_KIN"/>
    <property type="match status" value="1"/>
</dbReference>
<evidence type="ECO:0000256" key="6">
    <source>
        <dbReference type="ARBA" id="ARBA00022777"/>
    </source>
</evidence>
<dbReference type="PANTHER" id="PTHR42878">
    <property type="entry name" value="TWO-COMPONENT HISTIDINE KINASE"/>
    <property type="match status" value="1"/>
</dbReference>
<evidence type="ECO:0000256" key="8">
    <source>
        <dbReference type="ARBA" id="ARBA00023012"/>
    </source>
</evidence>
<dbReference type="InterPro" id="IPR003594">
    <property type="entry name" value="HATPase_dom"/>
</dbReference>
<dbReference type="RefSeq" id="WP_105908226.1">
    <property type="nucleotide sequence ID" value="NZ_NXGJ01000001.1"/>
</dbReference>
<dbReference type="Proteomes" id="UP000239065">
    <property type="component" value="Unassembled WGS sequence"/>
</dbReference>
<dbReference type="PRINTS" id="PR00344">
    <property type="entry name" value="BCTRLSENSOR"/>
</dbReference>
<evidence type="ECO:0000256" key="2">
    <source>
        <dbReference type="ARBA" id="ARBA00012438"/>
    </source>
</evidence>
<dbReference type="AlphaFoldDB" id="A0A2S9SQY0"/>
<dbReference type="Gene3D" id="3.30.565.10">
    <property type="entry name" value="Histidine kinase-like ATPase, C-terminal domain"/>
    <property type="match status" value="1"/>
</dbReference>
<dbReference type="PANTHER" id="PTHR42878:SF7">
    <property type="entry name" value="SENSOR HISTIDINE KINASE GLRK"/>
    <property type="match status" value="1"/>
</dbReference>
<dbReference type="CDD" id="cd00082">
    <property type="entry name" value="HisKA"/>
    <property type="match status" value="1"/>
</dbReference>
<dbReference type="InterPro" id="IPR003661">
    <property type="entry name" value="HisK_dim/P_dom"/>
</dbReference>
<keyword evidence="8" id="KW-0902">Two-component regulatory system</keyword>
<keyword evidence="4" id="KW-0808">Transferase</keyword>
<evidence type="ECO:0000259" key="10">
    <source>
        <dbReference type="PROSITE" id="PS50109"/>
    </source>
</evidence>
<dbReference type="Pfam" id="PF02518">
    <property type="entry name" value="HATPase_c"/>
    <property type="match status" value="1"/>
</dbReference>
<dbReference type="EMBL" id="NXGJ01000001">
    <property type="protein sequence ID" value="PRM88997.1"/>
    <property type="molecule type" value="Genomic_DNA"/>
</dbReference>
<keyword evidence="7" id="KW-0067">ATP-binding</keyword>
<dbReference type="GO" id="GO:0000156">
    <property type="term" value="F:phosphorelay response regulator activity"/>
    <property type="evidence" value="ECO:0007669"/>
    <property type="project" value="TreeGrafter"/>
</dbReference>
<evidence type="ECO:0000256" key="1">
    <source>
        <dbReference type="ARBA" id="ARBA00000085"/>
    </source>
</evidence>
<dbReference type="GO" id="GO:0000155">
    <property type="term" value="F:phosphorelay sensor kinase activity"/>
    <property type="evidence" value="ECO:0007669"/>
    <property type="project" value="InterPro"/>
</dbReference>
<evidence type="ECO:0000256" key="5">
    <source>
        <dbReference type="ARBA" id="ARBA00022741"/>
    </source>
</evidence>
<sequence>MLKIHQLFLRTYLAIFVAILITVTLSTYFWAKNLYLNQVEKNLIQNIDILSVILEDTKDINSIKDIIKDLSKKLNLRISIINENGEVVAESHKNIEDIKNHSNRVEIIEARNIGLGKDTRVSETLNKDLIYIAKKVSFNEEIYYLRMADYTNKITDNFKKLTFEIFIYISFFLIIAFISTYFISIKIQRETDSILYFLKEITNKKKPIFLQSNYTFEFYKIAKLLNKVAKKLSKKDEIKAKHTAKLTLANRQKDDIISAISHEFKNPIAIISGYSQTLIEDENLSPTLKIKFLNKILSNSNKMSQIVDKLRLTLKLQDNNHKLILNKVSIKKIVENSISDLKIKYKNREIKVLGVDKEINADEILIGIAISNLIENALKYSQEDVIIEINENSISITDKGIGISQENLENIFKKYYRATSNNWNNSLGLGLFIVKSILNVHNFKLEIDSKIGNGSTFKIYY</sequence>
<dbReference type="InterPro" id="IPR031967">
    <property type="entry name" value="PhoR_single_Cache-like_dom"/>
</dbReference>
<dbReference type="Gene3D" id="1.10.287.130">
    <property type="match status" value="1"/>
</dbReference>
<name>A0A2S9SQY0_9BACT</name>
<dbReference type="SMART" id="SM00388">
    <property type="entry name" value="HisKA"/>
    <property type="match status" value="1"/>
</dbReference>
<dbReference type="CDD" id="cd00075">
    <property type="entry name" value="HATPase"/>
    <property type="match status" value="1"/>
</dbReference>
<organism evidence="11 12">
    <name type="scientific">Aliarcobacter cryaerophilus</name>
    <dbReference type="NCBI Taxonomy" id="28198"/>
    <lineage>
        <taxon>Bacteria</taxon>
        <taxon>Pseudomonadati</taxon>
        <taxon>Campylobacterota</taxon>
        <taxon>Epsilonproteobacteria</taxon>
        <taxon>Campylobacterales</taxon>
        <taxon>Arcobacteraceae</taxon>
        <taxon>Aliarcobacter</taxon>
    </lineage>
</organism>
<dbReference type="InterPro" id="IPR005467">
    <property type="entry name" value="His_kinase_dom"/>
</dbReference>
<evidence type="ECO:0000256" key="9">
    <source>
        <dbReference type="SAM" id="Phobius"/>
    </source>
</evidence>
<dbReference type="Pfam" id="PF16736">
    <property type="entry name" value="sCache_like"/>
    <property type="match status" value="1"/>
</dbReference>
<evidence type="ECO:0000256" key="4">
    <source>
        <dbReference type="ARBA" id="ARBA00022679"/>
    </source>
</evidence>
<gene>
    <name evidence="11" type="ORF">CJ669_00410</name>
</gene>
<evidence type="ECO:0000256" key="3">
    <source>
        <dbReference type="ARBA" id="ARBA00022553"/>
    </source>
</evidence>
<keyword evidence="9" id="KW-0472">Membrane</keyword>
<reference evidence="11 12" key="1">
    <citation type="submission" date="2017-09" db="EMBL/GenBank/DDBJ databases">
        <title>Reassesment of A. cryaerophilus.</title>
        <authorList>
            <person name="Perez-Cataluna A."/>
            <person name="Collado L."/>
            <person name="Salgado O."/>
            <person name="Lefinanco V."/>
            <person name="Figueras M.J."/>
        </authorList>
    </citation>
    <scope>NUCLEOTIDE SEQUENCE [LARGE SCALE GENOMIC DNA]</scope>
    <source>
        <strain evidence="11 12">LMG 9861</strain>
    </source>
</reference>
<evidence type="ECO:0000313" key="12">
    <source>
        <dbReference type="Proteomes" id="UP000239065"/>
    </source>
</evidence>
<keyword evidence="5" id="KW-0547">Nucleotide-binding</keyword>
<feature type="domain" description="Histidine kinase" evidence="10">
    <location>
        <begin position="259"/>
        <end position="461"/>
    </location>
</feature>
<dbReference type="GO" id="GO:0007234">
    <property type="term" value="P:osmosensory signaling via phosphorelay pathway"/>
    <property type="evidence" value="ECO:0007669"/>
    <property type="project" value="TreeGrafter"/>
</dbReference>
<keyword evidence="9" id="KW-0812">Transmembrane</keyword>
<feature type="transmembrane region" description="Helical" evidence="9">
    <location>
        <begin position="165"/>
        <end position="183"/>
    </location>
</feature>
<keyword evidence="6 11" id="KW-0418">Kinase</keyword>
<keyword evidence="9" id="KW-1133">Transmembrane helix</keyword>
<keyword evidence="3" id="KW-0597">Phosphoprotein</keyword>
<dbReference type="Pfam" id="PF00512">
    <property type="entry name" value="HisKA"/>
    <property type="match status" value="1"/>
</dbReference>
<dbReference type="SUPFAM" id="SSF47384">
    <property type="entry name" value="Homodimeric domain of signal transducing histidine kinase"/>
    <property type="match status" value="1"/>
</dbReference>
<dbReference type="InterPro" id="IPR036097">
    <property type="entry name" value="HisK_dim/P_sf"/>
</dbReference>
<comment type="caution">
    <text evidence="11">The sequence shown here is derived from an EMBL/GenBank/DDBJ whole genome shotgun (WGS) entry which is preliminary data.</text>
</comment>
<proteinExistence type="predicted"/>
<dbReference type="SUPFAM" id="SSF55874">
    <property type="entry name" value="ATPase domain of HSP90 chaperone/DNA topoisomerase II/histidine kinase"/>
    <property type="match status" value="1"/>
</dbReference>
<accession>A0A2S9SQY0</accession>
<dbReference type="InterPro" id="IPR036890">
    <property type="entry name" value="HATPase_C_sf"/>
</dbReference>
<dbReference type="GO" id="GO:0005524">
    <property type="term" value="F:ATP binding"/>
    <property type="evidence" value="ECO:0007669"/>
    <property type="project" value="UniProtKB-KW"/>
</dbReference>
<evidence type="ECO:0000256" key="7">
    <source>
        <dbReference type="ARBA" id="ARBA00022840"/>
    </source>
</evidence>
<dbReference type="GO" id="GO:0030295">
    <property type="term" value="F:protein kinase activator activity"/>
    <property type="evidence" value="ECO:0007669"/>
    <property type="project" value="TreeGrafter"/>
</dbReference>
<evidence type="ECO:0000313" key="11">
    <source>
        <dbReference type="EMBL" id="PRM88997.1"/>
    </source>
</evidence>
<dbReference type="EC" id="2.7.13.3" evidence="2"/>